<dbReference type="Proteomes" id="UP000231267">
    <property type="component" value="Unassembled WGS sequence"/>
</dbReference>
<accession>A0A2J0LEF1</accession>
<proteinExistence type="predicted"/>
<dbReference type="AlphaFoldDB" id="A0A2J0LEF1"/>
<gene>
    <name evidence="1" type="ORF">COW11_04400</name>
</gene>
<comment type="caution">
    <text evidence="1">The sequence shown here is derived from an EMBL/GenBank/DDBJ whole genome shotgun (WGS) entry which is preliminary data.</text>
</comment>
<evidence type="ECO:0000313" key="1">
    <source>
        <dbReference type="EMBL" id="PIW66231.1"/>
    </source>
</evidence>
<organism evidence="1 2">
    <name type="scientific">Candidatus Taenaricola geysiri</name>
    <dbReference type="NCBI Taxonomy" id="1974752"/>
    <lineage>
        <taxon>Bacteria</taxon>
        <taxon>Pseudomonadati</taxon>
        <taxon>Candidatus Omnitrophota</taxon>
        <taxon>Candidatus Taenaricola</taxon>
    </lineage>
</organism>
<reference evidence="1 2" key="1">
    <citation type="submission" date="2017-09" db="EMBL/GenBank/DDBJ databases">
        <title>Depth-based differentiation of microbial function through sediment-hosted aquifers and enrichment of novel symbionts in the deep terrestrial subsurface.</title>
        <authorList>
            <person name="Probst A.J."/>
            <person name="Ladd B."/>
            <person name="Jarett J.K."/>
            <person name="Geller-Mcgrath D.E."/>
            <person name="Sieber C.M."/>
            <person name="Emerson J.B."/>
            <person name="Anantharaman K."/>
            <person name="Thomas B.C."/>
            <person name="Malmstrom R."/>
            <person name="Stieglmeier M."/>
            <person name="Klingl A."/>
            <person name="Woyke T."/>
            <person name="Ryan C.M."/>
            <person name="Banfield J.F."/>
        </authorList>
    </citation>
    <scope>NUCLEOTIDE SEQUENCE [LARGE SCALE GENOMIC DNA]</scope>
    <source>
        <strain evidence="1">CG12_big_fil_rev_8_21_14_0_65_43_15</strain>
    </source>
</reference>
<dbReference type="EMBL" id="PFGP01000102">
    <property type="protein sequence ID" value="PIW66231.1"/>
    <property type="molecule type" value="Genomic_DNA"/>
</dbReference>
<sequence>MSIGPDIGIGISSMRTDNGQDNSAAQGSGEAQTSILVLTDNAEAAAQAMGEIVPASLSGRIKVTYKVVDGSLSRLSALSAQTGGFDWVLLHFNNSELADSVKLNLGGIEVVDISDAAKAAGFAEELARGV</sequence>
<evidence type="ECO:0000313" key="2">
    <source>
        <dbReference type="Proteomes" id="UP000231267"/>
    </source>
</evidence>
<name>A0A2J0LEF1_9BACT</name>
<protein>
    <submittedName>
        <fullName evidence="1">Uncharacterized protein</fullName>
    </submittedName>
</protein>